<comment type="caution">
    <text evidence="1">The sequence shown here is derived from an EMBL/GenBank/DDBJ whole genome shotgun (WGS) entry which is preliminary data.</text>
</comment>
<organism evidence="1 2">
    <name type="scientific">Cyclocybe aegerita</name>
    <name type="common">Black poplar mushroom</name>
    <name type="synonym">Agrocybe aegerita</name>
    <dbReference type="NCBI Taxonomy" id="1973307"/>
    <lineage>
        <taxon>Eukaryota</taxon>
        <taxon>Fungi</taxon>
        <taxon>Dikarya</taxon>
        <taxon>Basidiomycota</taxon>
        <taxon>Agaricomycotina</taxon>
        <taxon>Agaricomycetes</taxon>
        <taxon>Agaricomycetidae</taxon>
        <taxon>Agaricales</taxon>
        <taxon>Agaricineae</taxon>
        <taxon>Bolbitiaceae</taxon>
        <taxon>Cyclocybe</taxon>
    </lineage>
</organism>
<reference evidence="1 2" key="1">
    <citation type="submission" date="2020-01" db="EMBL/GenBank/DDBJ databases">
        <authorList>
            <person name="Gupta K D."/>
        </authorList>
    </citation>
    <scope>NUCLEOTIDE SEQUENCE [LARGE SCALE GENOMIC DNA]</scope>
</reference>
<accession>A0A8S0WGI7</accession>
<name>A0A8S0WGI7_CYCAE</name>
<dbReference type="EMBL" id="CACVBS010000033">
    <property type="protein sequence ID" value="CAA7261573.1"/>
    <property type="molecule type" value="Genomic_DNA"/>
</dbReference>
<evidence type="ECO:0000313" key="1">
    <source>
        <dbReference type="EMBL" id="CAA7261573.1"/>
    </source>
</evidence>
<proteinExistence type="predicted"/>
<dbReference type="Proteomes" id="UP000467700">
    <property type="component" value="Unassembled WGS sequence"/>
</dbReference>
<gene>
    <name evidence="1" type="ORF">AAE3_LOCUS3614</name>
</gene>
<dbReference type="OrthoDB" id="4757738at2759"/>
<dbReference type="AlphaFoldDB" id="A0A8S0WGI7"/>
<keyword evidence="2" id="KW-1185">Reference proteome</keyword>
<sequence length="250" mass="28634">MNPYEQIPPPSPAAAYSAERLYSDIKKAFPGLVADFDSKWTAWTKTWFPNETPNNSSMSPLSSRYILSSDADASASFSGIKEEGRSRKKGVQLTKTSLQRLRSLFAIDNELERDKEYLVNPADPINYKFLQRQANLIVDMNFDRNRVVQARIEAWKAHCTRNQIHSSSGIYTKCEEYDKLLELGGSIIAHLMVGYSGDQTGFWYELLHEIVHDFGKKTGLQTVDFKKQYFVWNEWVSAKETQQGTLLDTR</sequence>
<protein>
    <submittedName>
        <fullName evidence="1">Uncharacterized protein</fullName>
    </submittedName>
</protein>
<evidence type="ECO:0000313" key="2">
    <source>
        <dbReference type="Proteomes" id="UP000467700"/>
    </source>
</evidence>